<dbReference type="STRING" id="633440.SAMN05421869_115191"/>
<sequence>MSDSSKAARNREVGLRGFTEFAKGNIDVLREIIHEDFIEHSPGNPSGRDAFIAFMAEAPVAGARLDLKRVIADDDYVVMHYHMVTAEEPRGVAVIDIWRLVDGQIVEHWDVMQAVPDAEQVPHGMF</sequence>
<reference evidence="2 3" key="1">
    <citation type="submission" date="2016-10" db="EMBL/GenBank/DDBJ databases">
        <authorList>
            <person name="de Groot N.N."/>
        </authorList>
    </citation>
    <scope>NUCLEOTIDE SEQUENCE [LARGE SCALE GENOMIC DNA]</scope>
    <source>
        <strain evidence="2 3">CGMCC 4.6533</strain>
    </source>
</reference>
<dbReference type="InterPro" id="IPR037401">
    <property type="entry name" value="SnoaL-like"/>
</dbReference>
<evidence type="ECO:0000259" key="1">
    <source>
        <dbReference type="Pfam" id="PF12680"/>
    </source>
</evidence>
<feature type="domain" description="SnoaL-like" evidence="1">
    <location>
        <begin position="18"/>
        <end position="108"/>
    </location>
</feature>
<evidence type="ECO:0000313" key="2">
    <source>
        <dbReference type="EMBL" id="SDK35842.1"/>
    </source>
</evidence>
<accession>A0A1G9B8G0</accession>
<dbReference type="InterPro" id="IPR032710">
    <property type="entry name" value="NTF2-like_dom_sf"/>
</dbReference>
<dbReference type="Proteomes" id="UP000199202">
    <property type="component" value="Unassembled WGS sequence"/>
</dbReference>
<name>A0A1G9B8G0_9ACTN</name>
<keyword evidence="3" id="KW-1185">Reference proteome</keyword>
<evidence type="ECO:0000313" key="3">
    <source>
        <dbReference type="Proteomes" id="UP000199202"/>
    </source>
</evidence>
<dbReference type="Pfam" id="PF12680">
    <property type="entry name" value="SnoaL_2"/>
    <property type="match status" value="1"/>
</dbReference>
<protein>
    <submittedName>
        <fullName evidence="2">Predicted SnoaL-like aldol condensation-catalyzing enzyme</fullName>
    </submittedName>
</protein>
<dbReference type="Gene3D" id="3.10.450.50">
    <property type="match status" value="1"/>
</dbReference>
<proteinExistence type="predicted"/>
<organism evidence="2 3">
    <name type="scientific">Nonomuraea jiangxiensis</name>
    <dbReference type="NCBI Taxonomy" id="633440"/>
    <lineage>
        <taxon>Bacteria</taxon>
        <taxon>Bacillati</taxon>
        <taxon>Actinomycetota</taxon>
        <taxon>Actinomycetes</taxon>
        <taxon>Streptosporangiales</taxon>
        <taxon>Streptosporangiaceae</taxon>
        <taxon>Nonomuraea</taxon>
    </lineage>
</organism>
<dbReference type="SUPFAM" id="SSF54427">
    <property type="entry name" value="NTF2-like"/>
    <property type="match status" value="1"/>
</dbReference>
<gene>
    <name evidence="2" type="ORF">SAMN05421869_115191</name>
</gene>
<dbReference type="AlphaFoldDB" id="A0A1G9B8G0"/>
<dbReference type="OrthoDB" id="129343at2"/>
<dbReference type="EMBL" id="FNDJ01000015">
    <property type="protein sequence ID" value="SDK35842.1"/>
    <property type="molecule type" value="Genomic_DNA"/>
</dbReference>
<dbReference type="RefSeq" id="WP_090939532.1">
    <property type="nucleotide sequence ID" value="NZ_FNDJ01000015.1"/>
</dbReference>